<dbReference type="CDD" id="cd23763">
    <property type="entry name" value="ASKHA_ATPase_ROK"/>
    <property type="match status" value="1"/>
</dbReference>
<evidence type="ECO:0000313" key="3">
    <source>
        <dbReference type="EMBL" id="MBB2892226.1"/>
    </source>
</evidence>
<dbReference type="AlphaFoldDB" id="A0A839N9A3"/>
<dbReference type="SUPFAM" id="SSF46785">
    <property type="entry name" value="Winged helix' DNA-binding domain"/>
    <property type="match status" value="1"/>
</dbReference>
<dbReference type="Gene3D" id="1.10.10.10">
    <property type="entry name" value="Winged helix-like DNA-binding domain superfamily/Winged helix DNA-binding domain"/>
    <property type="match status" value="1"/>
</dbReference>
<evidence type="ECO:0000313" key="4">
    <source>
        <dbReference type="Proteomes" id="UP000559182"/>
    </source>
</evidence>
<keyword evidence="3" id="KW-0808">Transferase</keyword>
<reference evidence="3 4" key="1">
    <citation type="submission" date="2020-08" db="EMBL/GenBank/DDBJ databases">
        <title>Sequencing the genomes of 1000 actinobacteria strains.</title>
        <authorList>
            <person name="Klenk H.-P."/>
        </authorList>
    </citation>
    <scope>NUCLEOTIDE SEQUENCE [LARGE SCALE GENOMIC DNA]</scope>
    <source>
        <strain evidence="3 4">DSM 105369</strain>
    </source>
</reference>
<sequence>MTSAPPEVLRALTDQQVLELLYDGPRSRAELAAVGGFSKPTASESVRRLQARGLVAETGELRRGAGRSASLVAIRPEAGAGLAVTIDATGVRATTLAVSGATLDESEVALSGAHNPRAVAAALRKAVSSVTAASDVPVRAAAVSAADPVRRSDGRLVELPDAPFLVGSLDARRTLAPYIGGEVLVGNDVNWAARAESAARPGSDDFGYLHLGTGLGGAVVTDGAVRRGHQGLAGEVAHVIVSGPGGRAMPITEVFAEMKLRQRDSTAIDVAAVHRELADPRRAAVLGRALSGVVGAFVGLTDPAFVVVAGPWGDAAVPCLEEALRDCPRPVALKRAKVADPAAAGVRDGAVAALRSWVSNAATRPVE</sequence>
<organism evidence="3 4">
    <name type="scientific">Flexivirga oryzae</name>
    <dbReference type="NCBI Taxonomy" id="1794944"/>
    <lineage>
        <taxon>Bacteria</taxon>
        <taxon>Bacillati</taxon>
        <taxon>Actinomycetota</taxon>
        <taxon>Actinomycetes</taxon>
        <taxon>Micrococcales</taxon>
        <taxon>Dermacoccaceae</taxon>
        <taxon>Flexivirga</taxon>
    </lineage>
</organism>
<keyword evidence="3" id="KW-0418">Kinase</keyword>
<evidence type="ECO:0000259" key="2">
    <source>
        <dbReference type="Pfam" id="PF12802"/>
    </source>
</evidence>
<evidence type="ECO:0000256" key="1">
    <source>
        <dbReference type="ARBA" id="ARBA00006479"/>
    </source>
</evidence>
<dbReference type="GO" id="GO:0016301">
    <property type="term" value="F:kinase activity"/>
    <property type="evidence" value="ECO:0007669"/>
    <property type="project" value="UniProtKB-KW"/>
</dbReference>
<dbReference type="InterPro" id="IPR036388">
    <property type="entry name" value="WH-like_DNA-bd_sf"/>
</dbReference>
<dbReference type="InterPro" id="IPR036390">
    <property type="entry name" value="WH_DNA-bd_sf"/>
</dbReference>
<dbReference type="InterPro" id="IPR000835">
    <property type="entry name" value="HTH_MarR-typ"/>
</dbReference>
<dbReference type="CDD" id="cd00090">
    <property type="entry name" value="HTH_ARSR"/>
    <property type="match status" value="1"/>
</dbReference>
<dbReference type="Gene3D" id="3.30.420.40">
    <property type="match status" value="2"/>
</dbReference>
<protein>
    <submittedName>
        <fullName evidence="3">Putative NBD/HSP70 family sugar kinase</fullName>
    </submittedName>
</protein>
<dbReference type="InterPro" id="IPR011991">
    <property type="entry name" value="ArsR-like_HTH"/>
</dbReference>
<dbReference type="PANTHER" id="PTHR18964">
    <property type="entry name" value="ROK (REPRESSOR, ORF, KINASE) FAMILY"/>
    <property type="match status" value="1"/>
</dbReference>
<dbReference type="Pfam" id="PF00480">
    <property type="entry name" value="ROK"/>
    <property type="match status" value="1"/>
</dbReference>
<dbReference type="InterPro" id="IPR000600">
    <property type="entry name" value="ROK"/>
</dbReference>
<proteinExistence type="inferred from homology"/>
<feature type="domain" description="HTH marR-type" evidence="2">
    <location>
        <begin position="16"/>
        <end position="57"/>
    </location>
</feature>
<dbReference type="Proteomes" id="UP000559182">
    <property type="component" value="Unassembled WGS sequence"/>
</dbReference>
<dbReference type="GO" id="GO:0003700">
    <property type="term" value="F:DNA-binding transcription factor activity"/>
    <property type="evidence" value="ECO:0007669"/>
    <property type="project" value="InterPro"/>
</dbReference>
<accession>A0A839N9A3</accession>
<comment type="caution">
    <text evidence="3">The sequence shown here is derived from an EMBL/GenBank/DDBJ whole genome shotgun (WGS) entry which is preliminary data.</text>
</comment>
<dbReference type="InterPro" id="IPR043129">
    <property type="entry name" value="ATPase_NBD"/>
</dbReference>
<dbReference type="Pfam" id="PF12802">
    <property type="entry name" value="MarR_2"/>
    <property type="match status" value="1"/>
</dbReference>
<comment type="similarity">
    <text evidence="1">Belongs to the ROK (NagC/XylR) family.</text>
</comment>
<name>A0A839N9A3_9MICO</name>
<dbReference type="SUPFAM" id="SSF53067">
    <property type="entry name" value="Actin-like ATPase domain"/>
    <property type="match status" value="1"/>
</dbReference>
<dbReference type="PANTHER" id="PTHR18964:SF149">
    <property type="entry name" value="BIFUNCTIONAL UDP-N-ACETYLGLUCOSAMINE 2-EPIMERASE_N-ACETYLMANNOSAMINE KINASE"/>
    <property type="match status" value="1"/>
</dbReference>
<dbReference type="RefSeq" id="WP_183320370.1">
    <property type="nucleotide sequence ID" value="NZ_JACHVQ010000001.1"/>
</dbReference>
<dbReference type="EMBL" id="JACHVQ010000001">
    <property type="protein sequence ID" value="MBB2892226.1"/>
    <property type="molecule type" value="Genomic_DNA"/>
</dbReference>
<gene>
    <name evidence="3" type="ORF">FHU39_002210</name>
</gene>
<keyword evidence="4" id="KW-1185">Reference proteome</keyword>